<proteinExistence type="predicted"/>
<feature type="compositionally biased region" description="Basic and acidic residues" evidence="1">
    <location>
        <begin position="77"/>
        <end position="86"/>
    </location>
</feature>
<sequence length="157" mass="17967">MSCVSHCLLIFHACLSSFSRFLKPIPAVSRLYIPRPLHINLYTDTQRLYWFQPIQAIDQAPPPPLQQQKKISSMSHQMEESHKTGFRENGSAHEIQTFSGAFFKRQMDGGPRKLEREDHSHTSPSPSEQSVEQTFPPRHIGSPKLPTGYEEPKRNVS</sequence>
<evidence type="ECO:0000313" key="3">
    <source>
        <dbReference type="EMBL" id="KMU82376.1"/>
    </source>
</evidence>
<evidence type="ECO:0000256" key="2">
    <source>
        <dbReference type="SAM" id="SignalP"/>
    </source>
</evidence>
<accession>A0A0J8RCW8</accession>
<keyword evidence="2" id="KW-0732">Signal</keyword>
<feature type="compositionally biased region" description="Basic and acidic residues" evidence="1">
    <location>
        <begin position="105"/>
        <end position="121"/>
    </location>
</feature>
<organism evidence="3 4">
    <name type="scientific">Coccidioides immitis H538.4</name>
    <dbReference type="NCBI Taxonomy" id="396776"/>
    <lineage>
        <taxon>Eukaryota</taxon>
        <taxon>Fungi</taxon>
        <taxon>Dikarya</taxon>
        <taxon>Ascomycota</taxon>
        <taxon>Pezizomycotina</taxon>
        <taxon>Eurotiomycetes</taxon>
        <taxon>Eurotiomycetidae</taxon>
        <taxon>Onygenales</taxon>
        <taxon>Onygenaceae</taxon>
        <taxon>Coccidioides</taxon>
    </lineage>
</organism>
<dbReference type="Proteomes" id="UP000054563">
    <property type="component" value="Unassembled WGS sequence"/>
</dbReference>
<name>A0A0J8RCW8_COCIT</name>
<evidence type="ECO:0000256" key="1">
    <source>
        <dbReference type="SAM" id="MobiDB-lite"/>
    </source>
</evidence>
<dbReference type="EMBL" id="DS016981">
    <property type="protein sequence ID" value="KMU82376.1"/>
    <property type="molecule type" value="Genomic_DNA"/>
</dbReference>
<gene>
    <name evidence="3" type="ORF">CIHG_00159</name>
</gene>
<evidence type="ECO:0000313" key="4">
    <source>
        <dbReference type="Proteomes" id="UP000054563"/>
    </source>
</evidence>
<reference evidence="4" key="1">
    <citation type="journal article" date="2010" name="Genome Res.">
        <title>Population genomic sequencing of Coccidioides fungi reveals recent hybridization and transposon control.</title>
        <authorList>
            <person name="Neafsey D.E."/>
            <person name="Barker B.M."/>
            <person name="Sharpton T.J."/>
            <person name="Stajich J.E."/>
            <person name="Park D.J."/>
            <person name="Whiston E."/>
            <person name="Hung C.-Y."/>
            <person name="McMahan C."/>
            <person name="White J."/>
            <person name="Sykes S."/>
            <person name="Heiman D."/>
            <person name="Young S."/>
            <person name="Zeng Q."/>
            <person name="Abouelleil A."/>
            <person name="Aftuck L."/>
            <person name="Bessette D."/>
            <person name="Brown A."/>
            <person name="FitzGerald M."/>
            <person name="Lui A."/>
            <person name="Macdonald J.P."/>
            <person name="Priest M."/>
            <person name="Orbach M.J."/>
            <person name="Galgiani J.N."/>
            <person name="Kirkland T.N."/>
            <person name="Cole G.T."/>
            <person name="Birren B.W."/>
            <person name="Henn M.R."/>
            <person name="Taylor J.W."/>
            <person name="Rounsley S.D."/>
        </authorList>
    </citation>
    <scope>NUCLEOTIDE SEQUENCE [LARGE SCALE GENOMIC DNA]</scope>
    <source>
        <strain evidence="4">H538.4</strain>
    </source>
</reference>
<feature type="compositionally biased region" description="Polar residues" evidence="1">
    <location>
        <begin position="122"/>
        <end position="133"/>
    </location>
</feature>
<dbReference type="VEuPathDB" id="FungiDB:CIHG_00159"/>
<protein>
    <submittedName>
        <fullName evidence="3">Uncharacterized protein</fullName>
    </submittedName>
</protein>
<feature type="signal peptide" evidence="2">
    <location>
        <begin position="1"/>
        <end position="16"/>
    </location>
</feature>
<dbReference type="AlphaFoldDB" id="A0A0J8RCW8"/>
<feature type="chain" id="PRO_5005307907" evidence="2">
    <location>
        <begin position="17"/>
        <end position="157"/>
    </location>
</feature>
<feature type="region of interest" description="Disordered" evidence="1">
    <location>
        <begin position="59"/>
        <end position="157"/>
    </location>
</feature>